<evidence type="ECO:0000313" key="11">
    <source>
        <dbReference type="EMBL" id="TVY81196.1"/>
    </source>
</evidence>
<evidence type="ECO:0000256" key="5">
    <source>
        <dbReference type="ARBA" id="ARBA00022801"/>
    </source>
</evidence>
<comment type="caution">
    <text evidence="11">The sequence shown here is derived from an EMBL/GenBank/DDBJ whole genome shotgun (WGS) entry which is preliminary data.</text>
</comment>
<dbReference type="InterPro" id="IPR000743">
    <property type="entry name" value="Glyco_hydro_28"/>
</dbReference>
<protein>
    <submittedName>
        <fullName evidence="11">Alpha-L-rhamnosidase rgxB</fullName>
    </submittedName>
</protein>
<dbReference type="Proteomes" id="UP000469558">
    <property type="component" value="Unassembled WGS sequence"/>
</dbReference>
<dbReference type="PANTHER" id="PTHR31736">
    <property type="match status" value="1"/>
</dbReference>
<evidence type="ECO:0000256" key="1">
    <source>
        <dbReference type="ARBA" id="ARBA00004613"/>
    </source>
</evidence>
<dbReference type="GO" id="GO:0005975">
    <property type="term" value="P:carbohydrate metabolic process"/>
    <property type="evidence" value="ECO:0007669"/>
    <property type="project" value="InterPro"/>
</dbReference>
<feature type="chain" id="PRO_5035903824" evidence="10">
    <location>
        <begin position="24"/>
        <end position="424"/>
    </location>
</feature>
<keyword evidence="8" id="KW-0961">Cell wall biogenesis/degradation</keyword>
<evidence type="ECO:0000256" key="3">
    <source>
        <dbReference type="ARBA" id="ARBA00022525"/>
    </source>
</evidence>
<reference evidence="11 12" key="1">
    <citation type="submission" date="2018-05" db="EMBL/GenBank/DDBJ databases">
        <title>Genome sequencing and assembly of the regulated plant pathogen Lachnellula willkommii and related sister species for the development of diagnostic species identification markers.</title>
        <authorList>
            <person name="Giroux E."/>
            <person name="Bilodeau G."/>
        </authorList>
    </citation>
    <scope>NUCLEOTIDE SEQUENCE [LARGE SCALE GENOMIC DNA]</scope>
    <source>
        <strain evidence="11 12">CBS 268.59</strain>
    </source>
</reference>
<sequence>MILISLSVFGILSALLFFRDFAAGPKSRKVCIVEPGKDGSDDAPAVIRAFQECGKNGRVEFLNETYHIESVMNTTGLDDVEINLKGTLLWGTNIMYWLNNSMPMGYQNQSTAWILGGHKINFQGHGYGTFDGNGQVWYDFVNDESNYPRRPHALAISETTNSVFEGLRFVQSQMWTMTLIHSSNVLLHNIYVSSTSNSNATPSNTDGADTIYANNITFSNWSVTNGDDGISPKANSSNILVENSTFIGGSGLALGSIGQYEGVFETIENFTALDCYFKNTIHAAYLKSWTGQQVNYPPNGGGGGLGYIKNVLLQNFTLDNVKLPLSFTQCISYSGIAGVDCNSSLLKMQNVSMVDVRGTAQEEPVASLQCSASSPCHDITIEWLELKSSNGTAMVGYNCDNVVGTTGFNCTGRTCGKSSVDGTC</sequence>
<evidence type="ECO:0000256" key="8">
    <source>
        <dbReference type="ARBA" id="ARBA00023316"/>
    </source>
</evidence>
<evidence type="ECO:0000256" key="10">
    <source>
        <dbReference type="SAM" id="SignalP"/>
    </source>
</evidence>
<keyword evidence="12" id="KW-1185">Reference proteome</keyword>
<comment type="similarity">
    <text evidence="2 9">Belongs to the glycosyl hydrolase 28 family.</text>
</comment>
<feature type="signal peptide" evidence="10">
    <location>
        <begin position="1"/>
        <end position="23"/>
    </location>
</feature>
<dbReference type="OrthoDB" id="187139at2759"/>
<keyword evidence="4 10" id="KW-0732">Signal</keyword>
<organism evidence="11 12">
    <name type="scientific">Lachnellula suecica</name>
    <dbReference type="NCBI Taxonomy" id="602035"/>
    <lineage>
        <taxon>Eukaryota</taxon>
        <taxon>Fungi</taxon>
        <taxon>Dikarya</taxon>
        <taxon>Ascomycota</taxon>
        <taxon>Pezizomycotina</taxon>
        <taxon>Leotiomycetes</taxon>
        <taxon>Helotiales</taxon>
        <taxon>Lachnaceae</taxon>
        <taxon>Lachnellula</taxon>
    </lineage>
</organism>
<keyword evidence="7 9" id="KW-0326">Glycosidase</keyword>
<dbReference type="GO" id="GO:0071555">
    <property type="term" value="P:cell wall organization"/>
    <property type="evidence" value="ECO:0007669"/>
    <property type="project" value="UniProtKB-KW"/>
</dbReference>
<dbReference type="InterPro" id="IPR012334">
    <property type="entry name" value="Pectin_lyas_fold"/>
</dbReference>
<dbReference type="GO" id="GO:0004650">
    <property type="term" value="F:polygalacturonase activity"/>
    <property type="evidence" value="ECO:0007669"/>
    <property type="project" value="InterPro"/>
</dbReference>
<evidence type="ECO:0000313" key="12">
    <source>
        <dbReference type="Proteomes" id="UP000469558"/>
    </source>
</evidence>
<keyword evidence="5 9" id="KW-0378">Hydrolase</keyword>
<dbReference type="AlphaFoldDB" id="A0A8T9C731"/>
<name>A0A8T9C731_9HELO</name>
<comment type="subcellular location">
    <subcellularLocation>
        <location evidence="1">Secreted</location>
    </subcellularLocation>
</comment>
<accession>A0A8T9C731</accession>
<dbReference type="GO" id="GO:0005576">
    <property type="term" value="C:extracellular region"/>
    <property type="evidence" value="ECO:0007669"/>
    <property type="project" value="UniProtKB-SubCell"/>
</dbReference>
<dbReference type="Gene3D" id="2.160.20.10">
    <property type="entry name" value="Single-stranded right-handed beta-helix, Pectin lyase-like"/>
    <property type="match status" value="1"/>
</dbReference>
<evidence type="ECO:0000256" key="7">
    <source>
        <dbReference type="ARBA" id="ARBA00023295"/>
    </source>
</evidence>
<keyword evidence="6" id="KW-0325">Glycoprotein</keyword>
<evidence type="ECO:0000256" key="9">
    <source>
        <dbReference type="RuleBase" id="RU361169"/>
    </source>
</evidence>
<dbReference type="EMBL" id="QGMK01000527">
    <property type="protein sequence ID" value="TVY81196.1"/>
    <property type="molecule type" value="Genomic_DNA"/>
</dbReference>
<dbReference type="PANTHER" id="PTHR31736:SF8">
    <property type="entry name" value="PUTATIVE (AFU_ORTHOLOGUE AFUA_7G06410)-RELATED"/>
    <property type="match status" value="1"/>
</dbReference>
<evidence type="ECO:0000256" key="4">
    <source>
        <dbReference type="ARBA" id="ARBA00022729"/>
    </source>
</evidence>
<evidence type="ECO:0000256" key="6">
    <source>
        <dbReference type="ARBA" id="ARBA00023180"/>
    </source>
</evidence>
<gene>
    <name evidence="11" type="primary">rgxB_1</name>
    <name evidence="11" type="ORF">LSUE1_G005160</name>
</gene>
<dbReference type="Pfam" id="PF00295">
    <property type="entry name" value="Glyco_hydro_28"/>
    <property type="match status" value="1"/>
</dbReference>
<evidence type="ECO:0000256" key="2">
    <source>
        <dbReference type="ARBA" id="ARBA00008834"/>
    </source>
</evidence>
<dbReference type="SUPFAM" id="SSF51126">
    <property type="entry name" value="Pectin lyase-like"/>
    <property type="match status" value="1"/>
</dbReference>
<keyword evidence="3" id="KW-0964">Secreted</keyword>
<proteinExistence type="inferred from homology"/>
<dbReference type="InterPro" id="IPR011050">
    <property type="entry name" value="Pectin_lyase_fold/virulence"/>
</dbReference>